<keyword evidence="3 6" id="KW-0561">Oxygen transport</keyword>
<evidence type="ECO:0000256" key="1">
    <source>
        <dbReference type="ARBA" id="ARBA00022448"/>
    </source>
</evidence>
<dbReference type="CDD" id="cd01040">
    <property type="entry name" value="Mb-like"/>
    <property type="match status" value="1"/>
</dbReference>
<dbReference type="Gene3D" id="1.10.490.10">
    <property type="entry name" value="Globins"/>
    <property type="match status" value="1"/>
</dbReference>
<dbReference type="Proteomes" id="UP000095280">
    <property type="component" value="Unplaced"/>
</dbReference>
<evidence type="ECO:0000256" key="2">
    <source>
        <dbReference type="ARBA" id="ARBA00022617"/>
    </source>
</evidence>
<dbReference type="GO" id="GO:0046872">
    <property type="term" value="F:metal ion binding"/>
    <property type="evidence" value="ECO:0007669"/>
    <property type="project" value="UniProtKB-KW"/>
</dbReference>
<dbReference type="PANTHER" id="PTHR46458:SF1">
    <property type="entry name" value="GEO09476P1"/>
    <property type="match status" value="1"/>
</dbReference>
<accession>A0A1I8GPP4</accession>
<dbReference type="AlphaFoldDB" id="A0A1I8GPP4"/>
<keyword evidence="5" id="KW-0408">Iron</keyword>
<dbReference type="SUPFAM" id="SSF46458">
    <property type="entry name" value="Globin-like"/>
    <property type="match status" value="1"/>
</dbReference>
<dbReference type="GO" id="GO:0019825">
    <property type="term" value="F:oxygen binding"/>
    <property type="evidence" value="ECO:0007669"/>
    <property type="project" value="InterPro"/>
</dbReference>
<feature type="domain" description="Globin" evidence="7">
    <location>
        <begin position="1"/>
        <end position="118"/>
    </location>
</feature>
<evidence type="ECO:0000256" key="3">
    <source>
        <dbReference type="ARBA" id="ARBA00022621"/>
    </source>
</evidence>
<name>A0A1I8GPP4_9PLAT</name>
<evidence type="ECO:0000256" key="4">
    <source>
        <dbReference type="ARBA" id="ARBA00022723"/>
    </source>
</evidence>
<keyword evidence="2 6" id="KW-0349">Heme</keyword>
<keyword evidence="4" id="KW-0479">Metal-binding</keyword>
<proteinExistence type="inferred from homology"/>
<dbReference type="PANTHER" id="PTHR46458">
    <property type="entry name" value="BLR2807 PROTEIN"/>
    <property type="match status" value="1"/>
</dbReference>
<reference evidence="9" key="1">
    <citation type="submission" date="2016-11" db="UniProtKB">
        <authorList>
            <consortium name="WormBaseParasite"/>
        </authorList>
    </citation>
    <scope>IDENTIFICATION</scope>
</reference>
<organism evidence="8 9">
    <name type="scientific">Macrostomum lignano</name>
    <dbReference type="NCBI Taxonomy" id="282301"/>
    <lineage>
        <taxon>Eukaryota</taxon>
        <taxon>Metazoa</taxon>
        <taxon>Spiralia</taxon>
        <taxon>Lophotrochozoa</taxon>
        <taxon>Platyhelminthes</taxon>
        <taxon>Rhabditophora</taxon>
        <taxon>Macrostomorpha</taxon>
        <taxon>Macrostomida</taxon>
        <taxon>Macrostomidae</taxon>
        <taxon>Macrostomum</taxon>
    </lineage>
</organism>
<dbReference type="WBParaSite" id="maker-uti_cns_0002728-snap-gene-0.7-mRNA-1">
    <property type="protein sequence ID" value="maker-uti_cns_0002728-snap-gene-0.7-mRNA-1"/>
    <property type="gene ID" value="maker-uti_cns_0002728-snap-gene-0.7"/>
</dbReference>
<evidence type="ECO:0000256" key="5">
    <source>
        <dbReference type="ARBA" id="ARBA00023004"/>
    </source>
</evidence>
<keyword evidence="1 6" id="KW-0813">Transport</keyword>
<dbReference type="GO" id="GO:0020037">
    <property type="term" value="F:heme binding"/>
    <property type="evidence" value="ECO:0007669"/>
    <property type="project" value="InterPro"/>
</dbReference>
<dbReference type="InterPro" id="IPR000971">
    <property type="entry name" value="Globin"/>
</dbReference>
<protein>
    <submittedName>
        <fullName evidence="9">GLOBIN domain-containing protein</fullName>
    </submittedName>
</protein>
<dbReference type="InterPro" id="IPR009050">
    <property type="entry name" value="Globin-like_sf"/>
</dbReference>
<sequence length="130" mass="14701">MRSLFRKLLARSDENNAAASADYEPDPEKLKKHGEAVMQALGAAVDCLEDALVLNSVLLALGQAHCAFHVRPEHVMRLWPAIDYAMERKLGPLYTREVQKAWLSVYRYIAEKMVLGIQMRRSEMSIGVDD</sequence>
<dbReference type="InterPro" id="IPR044399">
    <property type="entry name" value="Mb-like_M"/>
</dbReference>
<dbReference type="InterPro" id="IPR050532">
    <property type="entry name" value="Globin-like_OT"/>
</dbReference>
<dbReference type="InterPro" id="IPR012292">
    <property type="entry name" value="Globin/Proto"/>
</dbReference>
<evidence type="ECO:0000256" key="6">
    <source>
        <dbReference type="RuleBase" id="RU000356"/>
    </source>
</evidence>
<comment type="similarity">
    <text evidence="6">Belongs to the globin family.</text>
</comment>
<dbReference type="PRINTS" id="PR01907">
    <property type="entry name" value="WORMGLOBIN"/>
</dbReference>
<dbReference type="GO" id="GO:0005344">
    <property type="term" value="F:oxygen carrier activity"/>
    <property type="evidence" value="ECO:0007669"/>
    <property type="project" value="UniProtKB-KW"/>
</dbReference>
<evidence type="ECO:0000259" key="7">
    <source>
        <dbReference type="PROSITE" id="PS01033"/>
    </source>
</evidence>
<keyword evidence="8" id="KW-1185">Reference proteome</keyword>
<dbReference type="PROSITE" id="PS01033">
    <property type="entry name" value="GLOBIN"/>
    <property type="match status" value="1"/>
</dbReference>
<evidence type="ECO:0000313" key="8">
    <source>
        <dbReference type="Proteomes" id="UP000095280"/>
    </source>
</evidence>
<evidence type="ECO:0000313" key="9">
    <source>
        <dbReference type="WBParaSite" id="maker-uti_cns_0002728-snap-gene-0.7-mRNA-1"/>
    </source>
</evidence>
<dbReference type="Pfam" id="PF00042">
    <property type="entry name" value="Globin"/>
    <property type="match status" value="1"/>
</dbReference>